<dbReference type="Pfam" id="PF00271">
    <property type="entry name" value="Helicase_C"/>
    <property type="match status" value="1"/>
</dbReference>
<name>A0A0V0QPE1_PSEPJ</name>
<protein>
    <submittedName>
        <fullName evidence="2">p-loop containing nucleoside triphosphate hydrolase</fullName>
    </submittedName>
</protein>
<dbReference type="OrthoDB" id="360161at2759"/>
<comment type="caution">
    <text evidence="2">The sequence shown here is derived from an EMBL/GenBank/DDBJ whole genome shotgun (WGS) entry which is preliminary data.</text>
</comment>
<dbReference type="Proteomes" id="UP000054937">
    <property type="component" value="Unassembled WGS sequence"/>
</dbReference>
<dbReference type="InParanoid" id="A0A0V0QPE1"/>
<accession>A0A0V0QPE1</accession>
<evidence type="ECO:0000259" key="1">
    <source>
        <dbReference type="PROSITE" id="PS51194"/>
    </source>
</evidence>
<proteinExistence type="predicted"/>
<dbReference type="InterPro" id="IPR001650">
    <property type="entry name" value="Helicase_C-like"/>
</dbReference>
<feature type="domain" description="Helicase C-terminal" evidence="1">
    <location>
        <begin position="30"/>
        <end position="110"/>
    </location>
</feature>
<dbReference type="SUPFAM" id="SSF52540">
    <property type="entry name" value="P-loop containing nucleoside triphosphate hydrolases"/>
    <property type="match status" value="1"/>
</dbReference>
<evidence type="ECO:0000313" key="2">
    <source>
        <dbReference type="EMBL" id="KRX04102.1"/>
    </source>
</evidence>
<keyword evidence="3" id="KW-1185">Reference proteome</keyword>
<evidence type="ECO:0000313" key="3">
    <source>
        <dbReference type="Proteomes" id="UP000054937"/>
    </source>
</evidence>
<dbReference type="InterPro" id="IPR027417">
    <property type="entry name" value="P-loop_NTPase"/>
</dbReference>
<dbReference type="PANTHER" id="PTHR47958">
    <property type="entry name" value="ATP-DEPENDENT RNA HELICASE DBP3"/>
    <property type="match status" value="1"/>
</dbReference>
<keyword evidence="2" id="KW-0378">Hydrolase</keyword>
<gene>
    <name evidence="2" type="ORF">PPERSA_08317</name>
</gene>
<reference evidence="2 3" key="1">
    <citation type="journal article" date="2015" name="Sci. Rep.">
        <title>Genome of the facultative scuticociliatosis pathogen Pseudocohnilembus persalinus provides insight into its virulence through horizontal gene transfer.</title>
        <authorList>
            <person name="Xiong J."/>
            <person name="Wang G."/>
            <person name="Cheng J."/>
            <person name="Tian M."/>
            <person name="Pan X."/>
            <person name="Warren A."/>
            <person name="Jiang C."/>
            <person name="Yuan D."/>
            <person name="Miao W."/>
        </authorList>
    </citation>
    <scope>NUCLEOTIDE SEQUENCE [LARGE SCALE GENOMIC DNA]</scope>
    <source>
        <strain evidence="2">36N120E</strain>
    </source>
</reference>
<dbReference type="AlphaFoldDB" id="A0A0V0QPE1"/>
<dbReference type="GO" id="GO:0016787">
    <property type="term" value="F:hydrolase activity"/>
    <property type="evidence" value="ECO:0007669"/>
    <property type="project" value="UniProtKB-KW"/>
</dbReference>
<dbReference type="PROSITE" id="PS51194">
    <property type="entry name" value="HELICASE_CTER"/>
    <property type="match status" value="1"/>
</dbReference>
<organism evidence="2 3">
    <name type="scientific">Pseudocohnilembus persalinus</name>
    <name type="common">Ciliate</name>
    <dbReference type="NCBI Taxonomy" id="266149"/>
    <lineage>
        <taxon>Eukaryota</taxon>
        <taxon>Sar</taxon>
        <taxon>Alveolata</taxon>
        <taxon>Ciliophora</taxon>
        <taxon>Intramacronucleata</taxon>
        <taxon>Oligohymenophorea</taxon>
        <taxon>Scuticociliatia</taxon>
        <taxon>Philasterida</taxon>
        <taxon>Pseudocohnilembidae</taxon>
        <taxon>Pseudocohnilembus</taxon>
    </lineage>
</organism>
<sequence length="110" mass="12820">MAKQMRQILELFQDNSNLTYMLYSATISFQVEELGEFCPPVLIFVQSKERGHELLAEMQDMCLNTVIKVDFIHQDLTQQERQNIINGFRLGKLYVLICTDLMARGIDFKV</sequence>
<dbReference type="Gene3D" id="3.40.50.300">
    <property type="entry name" value="P-loop containing nucleotide triphosphate hydrolases"/>
    <property type="match status" value="1"/>
</dbReference>
<dbReference type="EMBL" id="LDAU01000121">
    <property type="protein sequence ID" value="KRX04102.1"/>
    <property type="molecule type" value="Genomic_DNA"/>
</dbReference>